<evidence type="ECO:0000313" key="3">
    <source>
        <dbReference type="Proteomes" id="UP001220962"/>
    </source>
</evidence>
<dbReference type="RefSeq" id="WP_047913751.1">
    <property type="nucleotide sequence ID" value="NZ_CP118101.1"/>
</dbReference>
<evidence type="ECO:0000313" key="4">
    <source>
        <dbReference type="Proteomes" id="UP001221519"/>
    </source>
</evidence>
<keyword evidence="4" id="KW-1185">Reference proteome</keyword>
<dbReference type="InterPro" id="IPR023430">
    <property type="entry name" value="Pept_HybD-like_dom_sf"/>
</dbReference>
<reference evidence="1 4" key="1">
    <citation type="submission" date="2023-02" db="EMBL/GenBank/DDBJ databases">
        <title>Pathogen: clinical or host-associated sample.</title>
        <authorList>
            <person name="Hergert J."/>
            <person name="Casey R."/>
            <person name="Wagner J."/>
            <person name="Young E.L."/>
            <person name="Oakeson K.F."/>
        </authorList>
    </citation>
    <scope>NUCLEOTIDE SEQUENCE</scope>
    <source>
        <strain evidence="2 4">2022CK-00829</strain>
        <strain evidence="1">2022CK-00830</strain>
    </source>
</reference>
<sequence length="199" mass="21177">MSKFTSTTSRTTASGHKRSGKGALASFFKQIAAHHSIDKLTFVCIGTDRSTGDALGPLTGSYLVEYGFQHVMGTLPNPCDAATLKQMIRTIPADHVVIAIDACLGSAVDVGDYLCRERSLVPAESVKGDLPAVGHYSIAGIVNVNGPKPYTLLQMTSLHRVMNMARELALAAHEGFQLQTGSAESELLNVCNTGFHDPC</sequence>
<name>A0AAX3MXM7_9BACL</name>
<dbReference type="SUPFAM" id="SSF53163">
    <property type="entry name" value="HybD-like"/>
    <property type="match status" value="1"/>
</dbReference>
<dbReference type="GO" id="GO:0008233">
    <property type="term" value="F:peptidase activity"/>
    <property type="evidence" value="ECO:0007669"/>
    <property type="project" value="UniProtKB-KW"/>
</dbReference>
<dbReference type="EMBL" id="CP118108">
    <property type="protein sequence ID" value="WDI01751.1"/>
    <property type="molecule type" value="Genomic_DNA"/>
</dbReference>
<keyword evidence="1" id="KW-0378">Hydrolase</keyword>
<dbReference type="AlphaFoldDB" id="A0AAX3MXM7"/>
<proteinExistence type="predicted"/>
<gene>
    <name evidence="1" type="primary">yyaC</name>
    <name evidence="1" type="ORF">PUW23_21500</name>
    <name evidence="2" type="ORF">PUW25_21390</name>
</gene>
<dbReference type="EMBL" id="CP118101">
    <property type="protein sequence ID" value="WDH82022.1"/>
    <property type="molecule type" value="Genomic_DNA"/>
</dbReference>
<dbReference type="Pfam" id="PF06866">
    <property type="entry name" value="DUF1256"/>
    <property type="match status" value="1"/>
</dbReference>
<dbReference type="NCBIfam" id="TIGR02841">
    <property type="entry name" value="spore_YyaC"/>
    <property type="match status" value="1"/>
</dbReference>
<keyword evidence="1" id="KW-0645">Protease</keyword>
<protein>
    <submittedName>
        <fullName evidence="1">Spore protease YyaC</fullName>
    </submittedName>
</protein>
<dbReference type="Proteomes" id="UP001220962">
    <property type="component" value="Chromosome"/>
</dbReference>
<dbReference type="Proteomes" id="UP001221519">
    <property type="component" value="Chromosome"/>
</dbReference>
<dbReference type="GO" id="GO:0006508">
    <property type="term" value="P:proteolysis"/>
    <property type="evidence" value="ECO:0007669"/>
    <property type="project" value="UniProtKB-KW"/>
</dbReference>
<evidence type="ECO:0000313" key="1">
    <source>
        <dbReference type="EMBL" id="WDH82022.1"/>
    </source>
</evidence>
<dbReference type="InterPro" id="IPR009665">
    <property type="entry name" value="YyaC"/>
</dbReference>
<evidence type="ECO:0000313" key="2">
    <source>
        <dbReference type="EMBL" id="WDI01751.1"/>
    </source>
</evidence>
<organism evidence="1 3">
    <name type="scientific">Paenibacillus urinalis</name>
    <dbReference type="NCBI Taxonomy" id="521520"/>
    <lineage>
        <taxon>Bacteria</taxon>
        <taxon>Bacillati</taxon>
        <taxon>Bacillota</taxon>
        <taxon>Bacilli</taxon>
        <taxon>Bacillales</taxon>
        <taxon>Paenibacillaceae</taxon>
        <taxon>Paenibacillus</taxon>
    </lineage>
</organism>
<accession>A0AAX3MXM7</accession>